<dbReference type="AlphaFoldDB" id="A0A1F6NFK3"/>
<reference evidence="3 4" key="1">
    <citation type="journal article" date="2016" name="Nat. Commun.">
        <title>Thousands of microbial genomes shed light on interconnected biogeochemical processes in an aquifer system.</title>
        <authorList>
            <person name="Anantharaman K."/>
            <person name="Brown C.T."/>
            <person name="Hug L.A."/>
            <person name="Sharon I."/>
            <person name="Castelle C.J."/>
            <person name="Probst A.J."/>
            <person name="Thomas B.C."/>
            <person name="Singh A."/>
            <person name="Wilkins M.J."/>
            <person name="Karaoz U."/>
            <person name="Brodie E.L."/>
            <person name="Williams K.H."/>
            <person name="Hubbard S.S."/>
            <person name="Banfield J.F."/>
        </authorList>
    </citation>
    <scope>NUCLEOTIDE SEQUENCE [LARGE SCALE GENOMIC DNA]</scope>
</reference>
<evidence type="ECO:0000313" key="4">
    <source>
        <dbReference type="Proteomes" id="UP000176300"/>
    </source>
</evidence>
<keyword evidence="2" id="KW-1133">Transmembrane helix</keyword>
<sequence length="352" mass="39565">MEFLKKLDLKPMNILKITGLALAAVIVLTLAFRLIGATFFGSASPLAGLKNTVSQGVSKISVGGGGSYGMAEMGYAVSDEAFSLSARNVGSSIMPPIDNGTVIGDDAEEFEVKQYSASIETRHLEDTCDKISGLKSREDVIFENANQYEHSCNYSFKVKKDSVAEILAIIEALNPKDLNESTFTIKNLIEDYTSEADILKKRLASIEEILNDAIKAYDDISRLATRTQDVESLAKIIDSKIMIIERLTQERVYINSQLERIERSKAEQLDRLEYVYFNVNVLENKFIDGENIKDSWKNAVKLFVSEVNETVQDITVNLVALLFVVLQYVIYFFIILVIVKYGWKITKNFWKK</sequence>
<dbReference type="EMBL" id="MFQS01000036">
    <property type="protein sequence ID" value="OGH82621.1"/>
    <property type="molecule type" value="Genomic_DNA"/>
</dbReference>
<organism evidence="3 4">
    <name type="scientific">Candidatus Magasanikbacteria bacterium RIFOXYB1_FULL_40_15</name>
    <dbReference type="NCBI Taxonomy" id="1798697"/>
    <lineage>
        <taxon>Bacteria</taxon>
        <taxon>Candidatus Magasanikiibacteriota</taxon>
    </lineage>
</organism>
<dbReference type="Proteomes" id="UP000176300">
    <property type="component" value="Unassembled WGS sequence"/>
</dbReference>
<feature type="transmembrane region" description="Helical" evidence="2">
    <location>
        <begin position="318"/>
        <end position="343"/>
    </location>
</feature>
<comment type="caution">
    <text evidence="3">The sequence shown here is derived from an EMBL/GenBank/DDBJ whole genome shotgun (WGS) entry which is preliminary data.</text>
</comment>
<gene>
    <name evidence="3" type="ORF">A2373_02130</name>
</gene>
<evidence type="ECO:0000256" key="1">
    <source>
        <dbReference type="SAM" id="Coils"/>
    </source>
</evidence>
<name>A0A1F6NFK3_9BACT</name>
<evidence type="ECO:0000313" key="3">
    <source>
        <dbReference type="EMBL" id="OGH82621.1"/>
    </source>
</evidence>
<keyword evidence="2" id="KW-0812">Transmembrane</keyword>
<accession>A0A1F6NFK3</accession>
<evidence type="ECO:0000256" key="2">
    <source>
        <dbReference type="SAM" id="Phobius"/>
    </source>
</evidence>
<feature type="coiled-coil region" evidence="1">
    <location>
        <begin position="189"/>
        <end position="216"/>
    </location>
</feature>
<evidence type="ECO:0008006" key="5">
    <source>
        <dbReference type="Google" id="ProtNLM"/>
    </source>
</evidence>
<keyword evidence="2" id="KW-0472">Membrane</keyword>
<keyword evidence="1" id="KW-0175">Coiled coil</keyword>
<proteinExistence type="predicted"/>
<protein>
    <recommendedName>
        <fullName evidence="5">DUF4349 domain-containing protein</fullName>
    </recommendedName>
</protein>